<evidence type="ECO:0000313" key="3">
    <source>
        <dbReference type="Proteomes" id="UP000255505"/>
    </source>
</evidence>
<name>A0A375IHL1_9BURK</name>
<protein>
    <recommendedName>
        <fullName evidence="1">KAP NTPase domain-containing protein</fullName>
    </recommendedName>
</protein>
<gene>
    <name evidence="2" type="ORF">CT19425_90143</name>
</gene>
<reference evidence="2 3" key="1">
    <citation type="submission" date="2018-01" db="EMBL/GenBank/DDBJ databases">
        <authorList>
            <person name="Gaut B.S."/>
            <person name="Morton B.R."/>
            <person name="Clegg M.T."/>
            <person name="Duvall M.R."/>
        </authorList>
    </citation>
    <scope>NUCLEOTIDE SEQUENCE [LARGE SCALE GENOMIC DNA]</scope>
    <source>
        <strain evidence="2">Cupriavidus taiwanensis LMG 19425</strain>
    </source>
</reference>
<proteinExistence type="predicted"/>
<evidence type="ECO:0000313" key="2">
    <source>
        <dbReference type="EMBL" id="SPK73039.1"/>
    </source>
</evidence>
<organism evidence="2 3">
    <name type="scientific">Cupriavidus taiwanensis</name>
    <dbReference type="NCBI Taxonomy" id="164546"/>
    <lineage>
        <taxon>Bacteria</taxon>
        <taxon>Pseudomonadati</taxon>
        <taxon>Pseudomonadota</taxon>
        <taxon>Betaproteobacteria</taxon>
        <taxon>Burkholderiales</taxon>
        <taxon>Burkholderiaceae</taxon>
        <taxon>Cupriavidus</taxon>
    </lineage>
</organism>
<dbReference type="InterPro" id="IPR027417">
    <property type="entry name" value="P-loop_NTPase"/>
</dbReference>
<feature type="domain" description="KAP NTPase" evidence="1">
    <location>
        <begin position="9"/>
        <end position="41"/>
    </location>
</feature>
<dbReference type="SUPFAM" id="SSF52540">
    <property type="entry name" value="P-loop containing nucleoside triphosphate hydrolases"/>
    <property type="match status" value="1"/>
</dbReference>
<evidence type="ECO:0000259" key="1">
    <source>
        <dbReference type="Pfam" id="PF07693"/>
    </source>
</evidence>
<dbReference type="AlphaFoldDB" id="A0A375IHL1"/>
<dbReference type="RefSeq" id="WP_115662674.1">
    <property type="nucleotide sequence ID" value="NZ_LT991976.1"/>
</dbReference>
<dbReference type="InterPro" id="IPR011646">
    <property type="entry name" value="KAP_P-loop"/>
</dbReference>
<sequence>MDRSTTKRNLRELLSNPAYGVIALTGSWGSGKTHLWRELAEEDRLAHSYYSLFGAKDAAQIKKGLALSRIDLDDDQGAQIQSVWKRVAPYMSKALDGLSESNGLVGAVSTAVGELIGESVVSRLVGGIAVLDDIERADAKLSISAIMGVIDSLRRAGCKVVVILSASDLSTEAHGKWKEFYEKTIDIELTLQTDSADAFHAIRSLVTDRWVVHVRKAWLDSKCTNIRIAQRVARVVETIFKDAQLHDGLAGTLIADAVWLTVAQFHGFDKEFDAADVLRVARSFILDTESDPRAKEIRSRLPISLSYYQDFQDSVVTFLKTGNIDRTTWRTQFESMDSAYRSGNILGRLTSWISQAHWDPVKSDAEFRQEAQELLQHAYLLKLQDAQGFMSGLREIGSGDLVEEFVQVWLAGVEKHQLAYPMDLVYGSLDGIDPRMMDLTRTIHSKLAVPPSLEEALRRILSSGGWSSEHEKAINDAAEGDWRLFLQTGSNGDHLRLVRKLIESNYAPVSTGIAIAKHTCQEIAHREPDSRLGRLLRERSILPRENKAAMTMPPQGDTPKT</sequence>
<accession>A0A375IHL1</accession>
<dbReference type="Pfam" id="PF07693">
    <property type="entry name" value="KAP_NTPase"/>
    <property type="match status" value="1"/>
</dbReference>
<dbReference type="Proteomes" id="UP000255505">
    <property type="component" value="Chromosome I"/>
</dbReference>
<dbReference type="EMBL" id="LT991976">
    <property type="protein sequence ID" value="SPK73039.1"/>
    <property type="molecule type" value="Genomic_DNA"/>
</dbReference>